<dbReference type="InterPro" id="IPR012341">
    <property type="entry name" value="6hp_glycosidase-like_sf"/>
</dbReference>
<keyword evidence="5" id="KW-1015">Disulfide bond</keyword>
<evidence type="ECO:0000256" key="3">
    <source>
        <dbReference type="ARBA" id="ARBA00007658"/>
    </source>
</evidence>
<dbReference type="AlphaFoldDB" id="A0A1Q9DCF7"/>
<evidence type="ECO:0000256" key="5">
    <source>
        <dbReference type="ARBA" id="ARBA00023157"/>
    </source>
</evidence>
<name>A0A1Q9DCF7_SYMMI</name>
<dbReference type="InterPro" id="IPR001382">
    <property type="entry name" value="Glyco_hydro_47"/>
</dbReference>
<accession>A0A1Q9DCF7</accession>
<dbReference type="EMBL" id="LSRX01000605">
    <property type="protein sequence ID" value="OLP92849.1"/>
    <property type="molecule type" value="Genomic_DNA"/>
</dbReference>
<evidence type="ECO:0000313" key="8">
    <source>
        <dbReference type="EMBL" id="OLP92849.1"/>
    </source>
</evidence>
<dbReference type="GO" id="GO:0005509">
    <property type="term" value="F:calcium ion binding"/>
    <property type="evidence" value="ECO:0007669"/>
    <property type="project" value="InterPro"/>
</dbReference>
<dbReference type="GO" id="GO:0005783">
    <property type="term" value="C:endoplasmic reticulum"/>
    <property type="evidence" value="ECO:0007669"/>
    <property type="project" value="TreeGrafter"/>
</dbReference>
<feature type="signal peptide" evidence="7">
    <location>
        <begin position="1"/>
        <end position="25"/>
    </location>
</feature>
<dbReference type="EC" id="3.2.1.-" evidence="6"/>
<dbReference type="GO" id="GO:0016020">
    <property type="term" value="C:membrane"/>
    <property type="evidence" value="ECO:0007669"/>
    <property type="project" value="InterPro"/>
</dbReference>
<evidence type="ECO:0000256" key="6">
    <source>
        <dbReference type="RuleBase" id="RU361193"/>
    </source>
</evidence>
<evidence type="ECO:0000256" key="7">
    <source>
        <dbReference type="SAM" id="SignalP"/>
    </source>
</evidence>
<dbReference type="Pfam" id="PF01532">
    <property type="entry name" value="Glyco_hydro_47"/>
    <property type="match status" value="2"/>
</dbReference>
<keyword evidence="9" id="KW-1185">Reference proteome</keyword>
<sequence length="451" mass="49948">MRTGVAGRCWASVLLILGPLTGTGCETRGPQSPHVLTKLWDKQTLASFSISQLEAFASIACGRCPMLSRAVRCTRARGGLGPRPPEVWKHQAYAYLREEAALAQRQARSMMRHVWSNYEQRAFGKDELKPVSGRGTNSWGGLGQTLVDSLDTLWLMGFHEEFDRAADWAESHLDFNKNLNVNYFETSIRHLGGLVSAFVLSSRPGLLGKANDLAMRLAPIFPSPQSTKQQLSMSDLNPGTGRLQDWLDGAKRFLHQVLTNLTDTSDFSGEYDLDLGDLVEDPSGHFTNDDKRAKKDHTALPLSDVNLQTGKTNDLAGYLSLAETYVPLEWKALALLTSNCSYALHQDQVLHVLNESAGLETRGYAAILLKKNGYVHGMQDSRISLGSRGDSFYEYLLKDAIFLGAHANPLTLSVWGAFRAKLRNLLVEVDLPRQARKLNRKGMSKGSSRIE</sequence>
<dbReference type="GO" id="GO:0005975">
    <property type="term" value="P:carbohydrate metabolic process"/>
    <property type="evidence" value="ECO:0007669"/>
    <property type="project" value="InterPro"/>
</dbReference>
<dbReference type="Proteomes" id="UP000186817">
    <property type="component" value="Unassembled WGS sequence"/>
</dbReference>
<dbReference type="Gene3D" id="1.50.10.10">
    <property type="match status" value="2"/>
</dbReference>
<dbReference type="InterPro" id="IPR050749">
    <property type="entry name" value="Glycosyl_Hydrolase_47"/>
</dbReference>
<feature type="chain" id="PRO_5012254884" description="alpha-1,2-Mannosidase" evidence="7">
    <location>
        <begin position="26"/>
        <end position="451"/>
    </location>
</feature>
<organism evidence="8 9">
    <name type="scientific">Symbiodinium microadriaticum</name>
    <name type="common">Dinoflagellate</name>
    <name type="synonym">Zooxanthella microadriatica</name>
    <dbReference type="NCBI Taxonomy" id="2951"/>
    <lineage>
        <taxon>Eukaryota</taxon>
        <taxon>Sar</taxon>
        <taxon>Alveolata</taxon>
        <taxon>Dinophyceae</taxon>
        <taxon>Suessiales</taxon>
        <taxon>Symbiodiniaceae</taxon>
        <taxon>Symbiodinium</taxon>
    </lineage>
</organism>
<reference evidence="8 9" key="1">
    <citation type="submission" date="2016-02" db="EMBL/GenBank/DDBJ databases">
        <title>Genome analysis of coral dinoflagellate symbionts highlights evolutionary adaptations to a symbiotic lifestyle.</title>
        <authorList>
            <person name="Aranda M."/>
            <person name="Li Y."/>
            <person name="Liew Y.J."/>
            <person name="Baumgarten S."/>
            <person name="Simakov O."/>
            <person name="Wilson M."/>
            <person name="Piel J."/>
            <person name="Ashoor H."/>
            <person name="Bougouffa S."/>
            <person name="Bajic V.B."/>
            <person name="Ryu T."/>
            <person name="Ravasi T."/>
            <person name="Bayer T."/>
            <person name="Micklem G."/>
            <person name="Kim H."/>
            <person name="Bhak J."/>
            <person name="Lajeunesse T.C."/>
            <person name="Voolstra C.R."/>
        </authorList>
    </citation>
    <scope>NUCLEOTIDE SEQUENCE [LARGE SCALE GENOMIC DNA]</scope>
    <source>
        <strain evidence="8 9">CCMP2467</strain>
    </source>
</reference>
<evidence type="ECO:0000313" key="9">
    <source>
        <dbReference type="Proteomes" id="UP000186817"/>
    </source>
</evidence>
<dbReference type="PROSITE" id="PS51257">
    <property type="entry name" value="PROKAR_LIPOPROTEIN"/>
    <property type="match status" value="1"/>
</dbReference>
<dbReference type="InterPro" id="IPR036026">
    <property type="entry name" value="Seven-hairpin_glycosidases"/>
</dbReference>
<dbReference type="PANTHER" id="PTHR11742">
    <property type="entry name" value="MANNOSYL-OLIGOSACCHARIDE ALPHA-1,2-MANNOSIDASE-RELATED"/>
    <property type="match status" value="1"/>
</dbReference>
<keyword evidence="7" id="KW-0732">Signal</keyword>
<dbReference type="SUPFAM" id="SSF48225">
    <property type="entry name" value="Seven-hairpin glycosidases"/>
    <property type="match status" value="2"/>
</dbReference>
<comment type="pathway">
    <text evidence="2">Protein modification; protein glycosylation.</text>
</comment>
<keyword evidence="4 6" id="KW-0378">Hydrolase</keyword>
<keyword evidence="6" id="KW-0326">Glycosidase</keyword>
<comment type="cofactor">
    <cofactor evidence="1">
        <name>Ca(2+)</name>
        <dbReference type="ChEBI" id="CHEBI:29108"/>
    </cofactor>
</comment>
<dbReference type="GO" id="GO:0004571">
    <property type="term" value="F:mannosyl-oligosaccharide 1,2-alpha-mannosidase activity"/>
    <property type="evidence" value="ECO:0007669"/>
    <property type="project" value="UniProtKB-EC"/>
</dbReference>
<comment type="similarity">
    <text evidence="3 6">Belongs to the glycosyl hydrolase 47 family.</text>
</comment>
<comment type="caution">
    <text evidence="8">The sequence shown here is derived from an EMBL/GenBank/DDBJ whole genome shotgun (WGS) entry which is preliminary data.</text>
</comment>
<dbReference type="PANTHER" id="PTHR11742:SF6">
    <property type="entry name" value="MANNOSYL-OLIGOSACCHARIDE ALPHA-1,2-MANNOSIDASE IA-RELATED"/>
    <property type="match status" value="1"/>
</dbReference>
<evidence type="ECO:0000256" key="1">
    <source>
        <dbReference type="ARBA" id="ARBA00001913"/>
    </source>
</evidence>
<evidence type="ECO:0000256" key="2">
    <source>
        <dbReference type="ARBA" id="ARBA00004922"/>
    </source>
</evidence>
<dbReference type="OrthoDB" id="432170at2759"/>
<dbReference type="PRINTS" id="PR00747">
    <property type="entry name" value="GLYHDRLASE47"/>
</dbReference>
<evidence type="ECO:0000256" key="4">
    <source>
        <dbReference type="ARBA" id="ARBA00022801"/>
    </source>
</evidence>
<gene>
    <name evidence="8" type="primary">MNS1</name>
    <name evidence="8" type="ORF">AK812_SmicGene25332</name>
</gene>
<proteinExistence type="inferred from homology"/>
<protein>
    <recommendedName>
        <fullName evidence="6">alpha-1,2-Mannosidase</fullName>
        <ecNumber evidence="6">3.2.1.-</ecNumber>
    </recommendedName>
</protein>